<evidence type="ECO:0000256" key="2">
    <source>
        <dbReference type="ARBA" id="ARBA00007069"/>
    </source>
</evidence>
<dbReference type="EMBL" id="JABXWT010000011">
    <property type="protein sequence ID" value="NVO57416.1"/>
    <property type="molecule type" value="Genomic_DNA"/>
</dbReference>
<comment type="caution">
    <text evidence="10">The sequence shown here is derived from an EMBL/GenBank/DDBJ whole genome shotgun (WGS) entry which is preliminary data.</text>
</comment>
<keyword evidence="6 8" id="KW-1133">Transmembrane helix</keyword>
<protein>
    <submittedName>
        <fullName evidence="10">ABC transporter permease subunit</fullName>
    </submittedName>
</protein>
<dbReference type="Pfam" id="PF00528">
    <property type="entry name" value="BPD_transp_1"/>
    <property type="match status" value="1"/>
</dbReference>
<evidence type="ECO:0000256" key="5">
    <source>
        <dbReference type="ARBA" id="ARBA00022692"/>
    </source>
</evidence>
<keyword evidence="3 8" id="KW-0813">Transport</keyword>
<comment type="subcellular location">
    <subcellularLocation>
        <location evidence="1 8">Cell membrane</location>
        <topology evidence="1 8">Multi-pass membrane protein</topology>
    </subcellularLocation>
</comment>
<name>A0ABX2PTF8_9RHOB</name>
<evidence type="ECO:0000256" key="8">
    <source>
        <dbReference type="RuleBase" id="RU363032"/>
    </source>
</evidence>
<dbReference type="InterPro" id="IPR000515">
    <property type="entry name" value="MetI-like"/>
</dbReference>
<evidence type="ECO:0000259" key="9">
    <source>
        <dbReference type="PROSITE" id="PS50928"/>
    </source>
</evidence>
<dbReference type="PANTHER" id="PTHR43848">
    <property type="entry name" value="PUTRESCINE TRANSPORT SYSTEM PERMEASE PROTEIN POTI"/>
    <property type="match status" value="1"/>
</dbReference>
<dbReference type="CDD" id="cd06261">
    <property type="entry name" value="TM_PBP2"/>
    <property type="match status" value="1"/>
</dbReference>
<dbReference type="Gene3D" id="1.10.3720.10">
    <property type="entry name" value="MetI-like"/>
    <property type="match status" value="1"/>
</dbReference>
<comment type="similarity">
    <text evidence="2">Belongs to the binding-protein-dependent transport system permease family. CysTW subfamily.</text>
</comment>
<keyword evidence="11" id="KW-1185">Reference proteome</keyword>
<keyword evidence="5 8" id="KW-0812">Transmembrane</keyword>
<dbReference type="InterPro" id="IPR051789">
    <property type="entry name" value="Bact_Polyamine_Transport"/>
</dbReference>
<dbReference type="SUPFAM" id="SSF161098">
    <property type="entry name" value="MetI-like"/>
    <property type="match status" value="1"/>
</dbReference>
<feature type="transmembrane region" description="Helical" evidence="8">
    <location>
        <begin position="7"/>
        <end position="28"/>
    </location>
</feature>
<feature type="transmembrane region" description="Helical" evidence="8">
    <location>
        <begin position="94"/>
        <end position="121"/>
    </location>
</feature>
<feature type="domain" description="ABC transmembrane type-1" evidence="9">
    <location>
        <begin position="58"/>
        <end position="256"/>
    </location>
</feature>
<evidence type="ECO:0000313" key="10">
    <source>
        <dbReference type="EMBL" id="NVO57416.1"/>
    </source>
</evidence>
<evidence type="ECO:0000313" key="11">
    <source>
        <dbReference type="Proteomes" id="UP000630805"/>
    </source>
</evidence>
<reference evidence="10 11" key="1">
    <citation type="submission" date="2020-06" db="EMBL/GenBank/DDBJ databases">
        <authorList>
            <person name="Cao W.R."/>
        </authorList>
    </citation>
    <scope>NUCLEOTIDE SEQUENCE [LARGE SCALE GENOMIC DNA]</scope>
    <source>
        <strain evidence="10 11">B1Z28</strain>
    </source>
</reference>
<feature type="transmembrane region" description="Helical" evidence="8">
    <location>
        <begin position="173"/>
        <end position="199"/>
    </location>
</feature>
<evidence type="ECO:0000256" key="7">
    <source>
        <dbReference type="ARBA" id="ARBA00023136"/>
    </source>
</evidence>
<sequence>MPRFLKFSLWAGFAFLYAPIFVLIGYSFNASRRGSVWGGFSTHWYGELFRDEQILNAAWISLKIGVLSATGATILGLLGAVAMVRFGKFRGRTLFAGLMSAPLVMPEVITGISLLLLFISAEQLIGWPAGRGLLTITIAHITFCTAFVLVVLQPRMASMERSLEEASRDLGAGPVTTFFLVTLPVIAPAIVSGWLLAFILSFDDLVIASFTAGPGSTTLPMLIFSKIKIAVSPDINALATIIILVAALGLVAAMFFSRRQSD</sequence>
<evidence type="ECO:0000256" key="1">
    <source>
        <dbReference type="ARBA" id="ARBA00004651"/>
    </source>
</evidence>
<feature type="transmembrane region" description="Helical" evidence="8">
    <location>
        <begin position="133"/>
        <end position="152"/>
    </location>
</feature>
<keyword evidence="7 8" id="KW-0472">Membrane</keyword>
<keyword evidence="4" id="KW-1003">Cell membrane</keyword>
<gene>
    <name evidence="10" type="ORF">HW561_16595</name>
</gene>
<dbReference type="Proteomes" id="UP000630805">
    <property type="component" value="Unassembled WGS sequence"/>
</dbReference>
<evidence type="ECO:0000256" key="4">
    <source>
        <dbReference type="ARBA" id="ARBA00022475"/>
    </source>
</evidence>
<feature type="transmembrane region" description="Helical" evidence="8">
    <location>
        <begin position="236"/>
        <end position="256"/>
    </location>
</feature>
<dbReference type="InterPro" id="IPR035906">
    <property type="entry name" value="MetI-like_sf"/>
</dbReference>
<feature type="transmembrane region" description="Helical" evidence="8">
    <location>
        <begin position="57"/>
        <end position="82"/>
    </location>
</feature>
<dbReference type="RefSeq" id="WP_176866487.1">
    <property type="nucleotide sequence ID" value="NZ_JABXWT010000011.1"/>
</dbReference>
<dbReference type="PROSITE" id="PS50928">
    <property type="entry name" value="ABC_TM1"/>
    <property type="match status" value="1"/>
</dbReference>
<evidence type="ECO:0000256" key="3">
    <source>
        <dbReference type="ARBA" id="ARBA00022448"/>
    </source>
</evidence>
<accession>A0ABX2PTF8</accession>
<organism evidence="10 11">
    <name type="scientific">Ruegeria haliotis</name>
    <dbReference type="NCBI Taxonomy" id="2747601"/>
    <lineage>
        <taxon>Bacteria</taxon>
        <taxon>Pseudomonadati</taxon>
        <taxon>Pseudomonadota</taxon>
        <taxon>Alphaproteobacteria</taxon>
        <taxon>Rhodobacterales</taxon>
        <taxon>Roseobacteraceae</taxon>
        <taxon>Ruegeria</taxon>
    </lineage>
</organism>
<proteinExistence type="inferred from homology"/>
<evidence type="ECO:0000256" key="6">
    <source>
        <dbReference type="ARBA" id="ARBA00022989"/>
    </source>
</evidence>
<dbReference type="PANTHER" id="PTHR43848:SF2">
    <property type="entry name" value="PUTRESCINE TRANSPORT SYSTEM PERMEASE PROTEIN POTI"/>
    <property type="match status" value="1"/>
</dbReference>